<evidence type="ECO:0000313" key="1">
    <source>
        <dbReference type="EMBL" id="DAE27864.1"/>
    </source>
</evidence>
<protein>
    <submittedName>
        <fullName evidence="1">Uncharacterized protein</fullName>
    </submittedName>
</protein>
<name>A0A8S5R905_9VIRU</name>
<dbReference type="EMBL" id="BK015846">
    <property type="protein sequence ID" value="DAE27864.1"/>
    <property type="molecule type" value="Genomic_DNA"/>
</dbReference>
<reference evidence="1" key="1">
    <citation type="journal article" date="2021" name="Proc. Natl. Acad. Sci. U.S.A.">
        <title>A Catalog of Tens of Thousands of Viruses from Human Metagenomes Reveals Hidden Associations with Chronic Diseases.</title>
        <authorList>
            <person name="Tisza M.J."/>
            <person name="Buck C.B."/>
        </authorList>
    </citation>
    <scope>NUCLEOTIDE SEQUENCE</scope>
    <source>
        <strain evidence="1">CtDYl1</strain>
    </source>
</reference>
<accession>A0A8S5R905</accession>
<sequence>MLRLKKCIIKSTQFGVLFSINSLYNISLMIKFHRIMAVVATKGRHCDIIYLYPLWCLELSFLIGSRELSSLFAVVIY</sequence>
<proteinExistence type="predicted"/>
<organism evidence="1">
    <name type="scientific">virus sp. ctDYl1</name>
    <dbReference type="NCBI Taxonomy" id="2826795"/>
    <lineage>
        <taxon>Viruses</taxon>
    </lineage>
</organism>